<keyword evidence="3" id="KW-0378">Hydrolase</keyword>
<dbReference type="Pfam" id="PF02517">
    <property type="entry name" value="Rce1-like"/>
    <property type="match status" value="1"/>
</dbReference>
<keyword evidence="3" id="KW-0645">Protease</keyword>
<dbReference type="AlphaFoldDB" id="A0A6M4MJ72"/>
<dbReference type="Proteomes" id="UP000219285">
    <property type="component" value="Chromosome"/>
</dbReference>
<feature type="transmembrane region" description="Helical" evidence="1">
    <location>
        <begin position="47"/>
        <end position="68"/>
    </location>
</feature>
<reference evidence="4" key="1">
    <citation type="submission" date="2014-12" db="EMBL/GenBank/DDBJ databases">
        <title>Complete genome sequence of a multi-drug resistant Klebsiella pneumoniae.</title>
        <authorList>
            <person name="Hua X."/>
            <person name="Chen Q."/>
            <person name="Li X."/>
            <person name="Feng Y."/>
            <person name="Ruan Z."/>
            <person name="Yu Y."/>
        </authorList>
    </citation>
    <scope>NUCLEOTIDE SEQUENCE [LARGE SCALE GENOMIC DNA]</scope>
    <source>
        <strain evidence="4">5.12</strain>
    </source>
</reference>
<evidence type="ECO:0000256" key="1">
    <source>
        <dbReference type="SAM" id="Phobius"/>
    </source>
</evidence>
<feature type="transmembrane region" description="Helical" evidence="1">
    <location>
        <begin position="124"/>
        <end position="157"/>
    </location>
</feature>
<feature type="transmembrane region" description="Helical" evidence="1">
    <location>
        <begin position="83"/>
        <end position="103"/>
    </location>
</feature>
<proteinExistence type="predicted"/>
<protein>
    <submittedName>
        <fullName evidence="3">CPBP family intramembrane metalloprotease</fullName>
    </submittedName>
</protein>
<dbReference type="KEGG" id="apel:CA267_001325"/>
<dbReference type="EMBL" id="CP052766">
    <property type="protein sequence ID" value="QJR82695.1"/>
    <property type="molecule type" value="Genomic_DNA"/>
</dbReference>
<dbReference type="GO" id="GO:0006508">
    <property type="term" value="P:proteolysis"/>
    <property type="evidence" value="ECO:0007669"/>
    <property type="project" value="UniProtKB-KW"/>
</dbReference>
<keyword evidence="1" id="KW-0812">Transmembrane</keyword>
<accession>A0A6M4MJ72</accession>
<keyword evidence="4" id="KW-1185">Reference proteome</keyword>
<evidence type="ECO:0000313" key="3">
    <source>
        <dbReference type="EMBL" id="QJR82695.1"/>
    </source>
</evidence>
<dbReference type="GO" id="GO:0008237">
    <property type="term" value="F:metallopeptidase activity"/>
    <property type="evidence" value="ECO:0007669"/>
    <property type="project" value="UniProtKB-KW"/>
</dbReference>
<reference evidence="3 4" key="2">
    <citation type="submission" date="2020-04" db="EMBL/GenBank/DDBJ databases">
        <title>Complete genome sequence of Alteromonas pelagimontana 5.12T.</title>
        <authorList>
            <person name="Sinha R.K."/>
            <person name="Krishnan K.P."/>
            <person name="Kurian J.P."/>
        </authorList>
    </citation>
    <scope>NUCLEOTIDE SEQUENCE [LARGE SCALE GENOMIC DNA]</scope>
    <source>
        <strain evidence="3 4">5.12</strain>
    </source>
</reference>
<feature type="transmembrane region" description="Helical" evidence="1">
    <location>
        <begin position="6"/>
        <end position="27"/>
    </location>
</feature>
<evidence type="ECO:0000313" key="4">
    <source>
        <dbReference type="Proteomes" id="UP000219285"/>
    </source>
</evidence>
<sequence>MSSLRHVAPWLMALLGGMALVCLLILLNDRQFKRVKLWHWQDFSVHLADSVLFFLPWASVVTVGVYLIKPELFLQWPLQKPMVWLLTLLIYPLISVIPQEIIFRTYFFHRYKKILPSKNWRWTVSTFVFGLAHAVYGNWVAVVLSWCGGALFGYRYIRTQSTPVVVIEHALWGSFIFTVGLGSYLVISPS</sequence>
<organism evidence="3 4">
    <name type="scientific">Alteromonas pelagimontana</name>
    <dbReference type="NCBI Taxonomy" id="1858656"/>
    <lineage>
        <taxon>Bacteria</taxon>
        <taxon>Pseudomonadati</taxon>
        <taxon>Pseudomonadota</taxon>
        <taxon>Gammaproteobacteria</taxon>
        <taxon>Alteromonadales</taxon>
        <taxon>Alteromonadaceae</taxon>
        <taxon>Alteromonas/Salinimonas group</taxon>
        <taxon>Alteromonas</taxon>
    </lineage>
</organism>
<evidence type="ECO:0000259" key="2">
    <source>
        <dbReference type="Pfam" id="PF02517"/>
    </source>
</evidence>
<keyword evidence="1" id="KW-0472">Membrane</keyword>
<gene>
    <name evidence="3" type="ORF">CA267_001325</name>
</gene>
<dbReference type="InterPro" id="IPR003675">
    <property type="entry name" value="Rce1/LyrA-like_dom"/>
</dbReference>
<keyword evidence="3" id="KW-0482">Metalloprotease</keyword>
<dbReference type="GO" id="GO:0080120">
    <property type="term" value="P:CAAX-box protein maturation"/>
    <property type="evidence" value="ECO:0007669"/>
    <property type="project" value="UniProtKB-ARBA"/>
</dbReference>
<feature type="domain" description="CAAX prenyl protease 2/Lysostaphin resistance protein A-like" evidence="2">
    <location>
        <begin position="84"/>
        <end position="172"/>
    </location>
</feature>
<feature type="transmembrane region" description="Helical" evidence="1">
    <location>
        <begin position="169"/>
        <end position="187"/>
    </location>
</feature>
<keyword evidence="1" id="KW-1133">Transmembrane helix</keyword>
<dbReference type="GO" id="GO:0004175">
    <property type="term" value="F:endopeptidase activity"/>
    <property type="evidence" value="ECO:0007669"/>
    <property type="project" value="UniProtKB-ARBA"/>
</dbReference>
<name>A0A6M4MJ72_9ALTE</name>